<evidence type="ECO:0000256" key="4">
    <source>
        <dbReference type="ARBA" id="ARBA00022692"/>
    </source>
</evidence>
<evidence type="ECO:0000313" key="12">
    <source>
        <dbReference type="Proteomes" id="UP000011602"/>
    </source>
</evidence>
<dbReference type="GO" id="GO:0007035">
    <property type="term" value="P:vacuolar acidification"/>
    <property type="evidence" value="ECO:0007669"/>
    <property type="project" value="TreeGrafter"/>
</dbReference>
<dbReference type="GO" id="GO:0051117">
    <property type="term" value="F:ATPase binding"/>
    <property type="evidence" value="ECO:0007669"/>
    <property type="project" value="TreeGrafter"/>
</dbReference>
<accession>L9WZA7</accession>
<feature type="transmembrane region" description="Helical" evidence="10">
    <location>
        <begin position="50"/>
        <end position="73"/>
    </location>
</feature>
<proteinExistence type="inferred from homology"/>
<protein>
    <recommendedName>
        <fullName evidence="9 10">A-type ATP synthase subunit I</fullName>
    </recommendedName>
</protein>
<dbReference type="GO" id="GO:0033179">
    <property type="term" value="C:proton-transporting V-type ATPase, V0 domain"/>
    <property type="evidence" value="ECO:0007669"/>
    <property type="project" value="InterPro"/>
</dbReference>
<keyword evidence="3 10" id="KW-0813">Transport</keyword>
<keyword evidence="7 10" id="KW-0472">Membrane</keyword>
<gene>
    <name evidence="11" type="ORF">C493_13878</name>
</gene>
<dbReference type="PANTHER" id="PTHR11629:SF63">
    <property type="entry name" value="V-TYPE PROTON ATPASE SUBUNIT A"/>
    <property type="match status" value="1"/>
</dbReference>
<evidence type="ECO:0000256" key="8">
    <source>
        <dbReference type="ARBA" id="ARBA00059506"/>
    </source>
</evidence>
<dbReference type="eggNOG" id="arCOG04138">
    <property type="taxonomic scope" value="Archaea"/>
</dbReference>
<evidence type="ECO:0000256" key="2">
    <source>
        <dbReference type="ARBA" id="ARBA00009904"/>
    </source>
</evidence>
<dbReference type="GO" id="GO:0046961">
    <property type="term" value="F:proton-transporting ATPase activity, rotational mechanism"/>
    <property type="evidence" value="ECO:0007669"/>
    <property type="project" value="InterPro"/>
</dbReference>
<dbReference type="GO" id="GO:0016471">
    <property type="term" value="C:vacuolar proton-transporting V-type ATPase complex"/>
    <property type="evidence" value="ECO:0007669"/>
    <property type="project" value="TreeGrafter"/>
</dbReference>
<keyword evidence="5 10" id="KW-1133">Transmembrane helix</keyword>
<evidence type="ECO:0000256" key="5">
    <source>
        <dbReference type="ARBA" id="ARBA00022989"/>
    </source>
</evidence>
<evidence type="ECO:0000313" key="11">
    <source>
        <dbReference type="EMBL" id="ELY53693.1"/>
    </source>
</evidence>
<dbReference type="Pfam" id="PF01496">
    <property type="entry name" value="V_ATPase_I"/>
    <property type="match status" value="1"/>
</dbReference>
<name>L9WZA7_9EURY</name>
<dbReference type="STRING" id="1227499.C493_13878"/>
<evidence type="ECO:0000256" key="10">
    <source>
        <dbReference type="RuleBase" id="RU361189"/>
    </source>
</evidence>
<organism evidence="11 12">
    <name type="scientific">Natronolimnohabitans innermongolicus JCM 12255</name>
    <dbReference type="NCBI Taxonomy" id="1227499"/>
    <lineage>
        <taxon>Archaea</taxon>
        <taxon>Methanobacteriati</taxon>
        <taxon>Methanobacteriota</taxon>
        <taxon>Stenosarchaea group</taxon>
        <taxon>Halobacteria</taxon>
        <taxon>Halobacteriales</taxon>
        <taxon>Natrialbaceae</taxon>
        <taxon>Natronolimnohabitans</taxon>
    </lineage>
</organism>
<keyword evidence="6 10" id="KW-0406">Ion transport</keyword>
<keyword evidence="12" id="KW-1185">Reference proteome</keyword>
<evidence type="ECO:0000256" key="7">
    <source>
        <dbReference type="ARBA" id="ARBA00023136"/>
    </source>
</evidence>
<evidence type="ECO:0000256" key="3">
    <source>
        <dbReference type="ARBA" id="ARBA00022448"/>
    </source>
</evidence>
<reference evidence="11 12" key="1">
    <citation type="journal article" date="2014" name="PLoS Genet.">
        <title>Phylogenetically driven sequencing of extremely halophilic archaea reveals strategies for static and dynamic osmo-response.</title>
        <authorList>
            <person name="Becker E.A."/>
            <person name="Seitzer P.M."/>
            <person name="Tritt A."/>
            <person name="Larsen D."/>
            <person name="Krusor M."/>
            <person name="Yao A.I."/>
            <person name="Wu D."/>
            <person name="Madern D."/>
            <person name="Eisen J.A."/>
            <person name="Darling A.E."/>
            <person name="Facciotti M.T."/>
        </authorList>
    </citation>
    <scope>NUCLEOTIDE SEQUENCE [LARGE SCALE GENOMIC DNA]</scope>
    <source>
        <strain evidence="11 12">JCM 12255</strain>
    </source>
</reference>
<evidence type="ECO:0000256" key="6">
    <source>
        <dbReference type="ARBA" id="ARBA00023065"/>
    </source>
</evidence>
<dbReference type="PATRIC" id="fig|1227499.3.peg.2846"/>
<comment type="caution">
    <text evidence="11">The sequence shown here is derived from an EMBL/GenBank/DDBJ whole genome shotgun (WGS) entry which is preliminary data.</text>
</comment>
<comment type="function">
    <text evidence="8">Component of the A-type ATP synthase that produces ATP from ADP in the presence of a proton gradient across the membrane.</text>
</comment>
<dbReference type="Proteomes" id="UP000011602">
    <property type="component" value="Unassembled WGS sequence"/>
</dbReference>
<comment type="similarity">
    <text evidence="2 10">Belongs to the V-ATPase 116 kDa subunit family.</text>
</comment>
<sequence>MAFVVNLLVFGAVETEEGSRPFLAPWTGYGSGDGEVMFEGLFYMGDGATAIAAFILGVIVLVIGHIVVLLLGITSAGLQAIRLEYVEFFGKFYEGGGKNYEPFGHDRNHSED</sequence>
<dbReference type="InterPro" id="IPR002490">
    <property type="entry name" value="V-ATPase_116kDa_su"/>
</dbReference>
<comment type="subcellular location">
    <subcellularLocation>
        <location evidence="1">Membrane</location>
        <topology evidence="1">Multi-pass membrane protein</topology>
    </subcellularLocation>
</comment>
<evidence type="ECO:0000256" key="1">
    <source>
        <dbReference type="ARBA" id="ARBA00004141"/>
    </source>
</evidence>
<dbReference type="PANTHER" id="PTHR11629">
    <property type="entry name" value="VACUOLAR PROTON ATPASES"/>
    <property type="match status" value="1"/>
</dbReference>
<dbReference type="EMBL" id="AOHZ01000064">
    <property type="protein sequence ID" value="ELY53693.1"/>
    <property type="molecule type" value="Genomic_DNA"/>
</dbReference>
<keyword evidence="4 10" id="KW-0812">Transmembrane</keyword>
<comment type="caution">
    <text evidence="10">Lacks conserved residue(s) required for the propagation of feature annotation.</text>
</comment>
<dbReference type="AlphaFoldDB" id="L9WZA7"/>
<evidence type="ECO:0000256" key="9">
    <source>
        <dbReference type="ARBA" id="ARBA00068671"/>
    </source>
</evidence>